<dbReference type="RefSeq" id="WP_057891731.1">
    <property type="nucleotide sequence ID" value="NZ_AZFV01000009.1"/>
</dbReference>
<evidence type="ECO:0000313" key="3">
    <source>
        <dbReference type="Proteomes" id="UP000051302"/>
    </source>
</evidence>
<evidence type="ECO:0000313" key="2">
    <source>
        <dbReference type="EMBL" id="KRM17468.1"/>
    </source>
</evidence>
<accession>A0A0R1WSP7</accession>
<keyword evidence="3" id="KW-1185">Reference proteome</keyword>
<name>A0A0R1WSP7_9LACO</name>
<gene>
    <name evidence="2" type="ORF">FD31_GL002659</name>
</gene>
<organism evidence="2 3">
    <name type="scientific">Companilactobacillus nantensis DSM 16982</name>
    <dbReference type="NCBI Taxonomy" id="1423774"/>
    <lineage>
        <taxon>Bacteria</taxon>
        <taxon>Bacillati</taxon>
        <taxon>Bacillota</taxon>
        <taxon>Bacilli</taxon>
        <taxon>Lactobacillales</taxon>
        <taxon>Lactobacillaceae</taxon>
        <taxon>Companilactobacillus</taxon>
    </lineage>
</organism>
<reference evidence="2 3" key="1">
    <citation type="journal article" date="2015" name="Genome Announc.">
        <title>Expanding the biotechnology potential of lactobacilli through comparative genomics of 213 strains and associated genera.</title>
        <authorList>
            <person name="Sun Z."/>
            <person name="Harris H.M."/>
            <person name="McCann A."/>
            <person name="Guo C."/>
            <person name="Argimon S."/>
            <person name="Zhang W."/>
            <person name="Yang X."/>
            <person name="Jeffery I.B."/>
            <person name="Cooney J.C."/>
            <person name="Kagawa T.F."/>
            <person name="Liu W."/>
            <person name="Song Y."/>
            <person name="Salvetti E."/>
            <person name="Wrobel A."/>
            <person name="Rasinkangas P."/>
            <person name="Parkhill J."/>
            <person name="Rea M.C."/>
            <person name="O'Sullivan O."/>
            <person name="Ritari J."/>
            <person name="Douillard F.P."/>
            <person name="Paul Ross R."/>
            <person name="Yang R."/>
            <person name="Briner A.E."/>
            <person name="Felis G.E."/>
            <person name="de Vos W.M."/>
            <person name="Barrangou R."/>
            <person name="Klaenhammer T.R."/>
            <person name="Caufield P.W."/>
            <person name="Cui Y."/>
            <person name="Zhang H."/>
            <person name="O'Toole P.W."/>
        </authorList>
    </citation>
    <scope>NUCLEOTIDE SEQUENCE [LARGE SCALE GENOMIC DNA]</scope>
    <source>
        <strain evidence="2 3">DSM 16982</strain>
    </source>
</reference>
<dbReference type="Proteomes" id="UP000051302">
    <property type="component" value="Unassembled WGS sequence"/>
</dbReference>
<dbReference type="EMBL" id="AZFV01000009">
    <property type="protein sequence ID" value="KRM17468.1"/>
    <property type="molecule type" value="Genomic_DNA"/>
</dbReference>
<feature type="region of interest" description="Disordered" evidence="1">
    <location>
        <begin position="86"/>
        <end position="148"/>
    </location>
</feature>
<feature type="compositionally biased region" description="Low complexity" evidence="1">
    <location>
        <begin position="127"/>
        <end position="139"/>
    </location>
</feature>
<evidence type="ECO:0008006" key="4">
    <source>
        <dbReference type="Google" id="ProtNLM"/>
    </source>
</evidence>
<protein>
    <recommendedName>
        <fullName evidence="4">Phage replication protein</fullName>
    </recommendedName>
</protein>
<evidence type="ECO:0000256" key="1">
    <source>
        <dbReference type="SAM" id="MobiDB-lite"/>
    </source>
</evidence>
<feature type="compositionally biased region" description="Polar residues" evidence="1">
    <location>
        <begin position="99"/>
        <end position="126"/>
    </location>
</feature>
<sequence>MAIVRGKRKTNFTIIGNTGLKDKRLSLKAKGLLAYMLSLPDDWVFYETELMDHSKDGRDAIRSALKELEKSGYLIRHQKREDSGKFGQKEWSVWDEPTTENPTTVNQISGNPTADNPTLQSTNEPITNKQNTNNKSNSPKSKKTYGPDDLNFKAASYLAMRIKDNNPNFKEPNLQKWANTIRLMHERDNRSYQQIKMMIDWCQQHDFWSGVILSPDKLRMKYDQMFVQFNKRKTRNSFSSAGGTTYPEIF</sequence>
<dbReference type="PATRIC" id="fig|1423774.3.peg.2767"/>
<comment type="caution">
    <text evidence="2">The sequence shown here is derived from an EMBL/GenBank/DDBJ whole genome shotgun (WGS) entry which is preliminary data.</text>
</comment>
<proteinExistence type="predicted"/>
<dbReference type="STRING" id="1423774.FD31_GL002659"/>
<dbReference type="AlphaFoldDB" id="A0A0R1WSP7"/>